<gene>
    <name evidence="2" type="ORF">A3C20_03490</name>
</gene>
<evidence type="ECO:0000313" key="2">
    <source>
        <dbReference type="EMBL" id="OGG69170.1"/>
    </source>
</evidence>
<feature type="transmembrane region" description="Helical" evidence="1">
    <location>
        <begin position="168"/>
        <end position="186"/>
    </location>
</feature>
<feature type="transmembrane region" description="Helical" evidence="1">
    <location>
        <begin position="6"/>
        <end position="24"/>
    </location>
</feature>
<comment type="caution">
    <text evidence="2">The sequence shown here is derived from an EMBL/GenBank/DDBJ whole genome shotgun (WGS) entry which is preliminary data.</text>
</comment>
<dbReference type="AlphaFoldDB" id="A0A1F6E6K5"/>
<feature type="transmembrane region" description="Helical" evidence="1">
    <location>
        <begin position="61"/>
        <end position="82"/>
    </location>
</feature>
<keyword evidence="1" id="KW-1133">Transmembrane helix</keyword>
<reference evidence="2 3" key="1">
    <citation type="journal article" date="2016" name="Nat. Commun.">
        <title>Thousands of microbial genomes shed light on interconnected biogeochemical processes in an aquifer system.</title>
        <authorList>
            <person name="Anantharaman K."/>
            <person name="Brown C.T."/>
            <person name="Hug L.A."/>
            <person name="Sharon I."/>
            <person name="Castelle C.J."/>
            <person name="Probst A.J."/>
            <person name="Thomas B.C."/>
            <person name="Singh A."/>
            <person name="Wilkins M.J."/>
            <person name="Karaoz U."/>
            <person name="Brodie E.L."/>
            <person name="Williams K.H."/>
            <person name="Hubbard S.S."/>
            <person name="Banfield J.F."/>
        </authorList>
    </citation>
    <scope>NUCLEOTIDE SEQUENCE [LARGE SCALE GENOMIC DNA]</scope>
</reference>
<feature type="transmembrane region" description="Helical" evidence="1">
    <location>
        <begin position="36"/>
        <end position="55"/>
    </location>
</feature>
<feature type="transmembrane region" description="Helical" evidence="1">
    <location>
        <begin position="113"/>
        <end position="130"/>
    </location>
</feature>
<organism evidence="2 3">
    <name type="scientific">Candidatus Kaiserbacteria bacterium RIFCSPHIGHO2_02_FULL_55_25</name>
    <dbReference type="NCBI Taxonomy" id="1798498"/>
    <lineage>
        <taxon>Bacteria</taxon>
        <taxon>Candidatus Kaiseribacteriota</taxon>
    </lineage>
</organism>
<evidence type="ECO:0000256" key="1">
    <source>
        <dbReference type="SAM" id="Phobius"/>
    </source>
</evidence>
<accession>A0A1F6E6K5</accession>
<evidence type="ECO:0000313" key="3">
    <source>
        <dbReference type="Proteomes" id="UP000176914"/>
    </source>
</evidence>
<dbReference type="EMBL" id="MFLL01000018">
    <property type="protein sequence ID" value="OGG69170.1"/>
    <property type="molecule type" value="Genomic_DNA"/>
</dbReference>
<name>A0A1F6E6K5_9BACT</name>
<sequence length="193" mass="21127">MYDYHVILGALGAGLGLLGYTLYFRSIFAGITKPHVFTWLTYFLLDIIVFAAQVIKGGGAGTWVTLTGVIGTFCVAAVALRLGEKHIRMSDWISFGAALFAIVLWVLTDTPLLAVIIAAIINFLAMAPTFRKSYVNPFQESTSIWVLDIIRFSMGIIALESLNLTTALFPAALVLGNAMLVAMILVRRRQLRV</sequence>
<proteinExistence type="predicted"/>
<keyword evidence="1" id="KW-0812">Transmembrane</keyword>
<keyword evidence="1" id="KW-0472">Membrane</keyword>
<protein>
    <submittedName>
        <fullName evidence="2">Uncharacterized protein</fullName>
    </submittedName>
</protein>
<dbReference type="Proteomes" id="UP000176914">
    <property type="component" value="Unassembled WGS sequence"/>
</dbReference>